<accession>A0A158AZT6</accession>
<dbReference type="Pfam" id="PF07729">
    <property type="entry name" value="FCD"/>
    <property type="match status" value="1"/>
</dbReference>
<dbReference type="InterPro" id="IPR011711">
    <property type="entry name" value="GntR_C"/>
</dbReference>
<protein>
    <submittedName>
        <fullName evidence="5">GntR family transcriptional regulator</fullName>
    </submittedName>
</protein>
<organism evidence="5 6">
    <name type="scientific">Caballeronia glebae</name>
    <dbReference type="NCBI Taxonomy" id="1777143"/>
    <lineage>
        <taxon>Bacteria</taxon>
        <taxon>Pseudomonadati</taxon>
        <taxon>Pseudomonadota</taxon>
        <taxon>Betaproteobacteria</taxon>
        <taxon>Burkholderiales</taxon>
        <taxon>Burkholderiaceae</taxon>
        <taxon>Caballeronia</taxon>
    </lineage>
</organism>
<name>A0A158AZT6_9BURK</name>
<proteinExistence type="predicted"/>
<evidence type="ECO:0000313" key="6">
    <source>
        <dbReference type="Proteomes" id="UP000054596"/>
    </source>
</evidence>
<dbReference type="SMART" id="SM00345">
    <property type="entry name" value="HTH_GNTR"/>
    <property type="match status" value="1"/>
</dbReference>
<dbReference type="Gene3D" id="1.10.10.10">
    <property type="entry name" value="Winged helix-like DNA-binding domain superfamily/Winged helix DNA-binding domain"/>
    <property type="match status" value="1"/>
</dbReference>
<dbReference type="SMART" id="SM00895">
    <property type="entry name" value="FCD"/>
    <property type="match status" value="1"/>
</dbReference>
<dbReference type="AlphaFoldDB" id="A0A158AZT6"/>
<dbReference type="PRINTS" id="PR00035">
    <property type="entry name" value="HTHGNTR"/>
</dbReference>
<keyword evidence="6" id="KW-1185">Reference proteome</keyword>
<reference evidence="5" key="1">
    <citation type="submission" date="2016-01" db="EMBL/GenBank/DDBJ databases">
        <authorList>
            <person name="Peeters C."/>
        </authorList>
    </citation>
    <scope>NUCLEOTIDE SEQUENCE [LARGE SCALE GENOMIC DNA]</scope>
    <source>
        <strain evidence="5">LMG 29325</strain>
    </source>
</reference>
<dbReference type="STRING" id="1777143.AWB82_03251"/>
<dbReference type="InterPro" id="IPR036390">
    <property type="entry name" value="WH_DNA-bd_sf"/>
</dbReference>
<gene>
    <name evidence="5" type="ORF">AWB82_03251</name>
</gene>
<dbReference type="GO" id="GO:0003700">
    <property type="term" value="F:DNA-binding transcription factor activity"/>
    <property type="evidence" value="ECO:0007669"/>
    <property type="project" value="InterPro"/>
</dbReference>
<evidence type="ECO:0000256" key="1">
    <source>
        <dbReference type="ARBA" id="ARBA00023015"/>
    </source>
</evidence>
<dbReference type="GO" id="GO:0003677">
    <property type="term" value="F:DNA binding"/>
    <property type="evidence" value="ECO:0007669"/>
    <property type="project" value="UniProtKB-KW"/>
</dbReference>
<dbReference type="PANTHER" id="PTHR43537:SF53">
    <property type="entry name" value="HTH-TYPE TRANSCRIPTIONAL REPRESSOR NANR"/>
    <property type="match status" value="1"/>
</dbReference>
<evidence type="ECO:0000256" key="2">
    <source>
        <dbReference type="ARBA" id="ARBA00023125"/>
    </source>
</evidence>
<dbReference type="Pfam" id="PF00392">
    <property type="entry name" value="GntR"/>
    <property type="match status" value="1"/>
</dbReference>
<dbReference type="SUPFAM" id="SSF48008">
    <property type="entry name" value="GntR ligand-binding domain-like"/>
    <property type="match status" value="1"/>
</dbReference>
<comment type="caution">
    <text evidence="5">The sequence shown here is derived from an EMBL/GenBank/DDBJ whole genome shotgun (WGS) entry which is preliminary data.</text>
</comment>
<evidence type="ECO:0000259" key="4">
    <source>
        <dbReference type="PROSITE" id="PS50949"/>
    </source>
</evidence>
<dbReference type="InterPro" id="IPR008920">
    <property type="entry name" value="TF_FadR/GntR_C"/>
</dbReference>
<sequence>MLRGELKPEQQLPSERELMSMFGVGRTSVREALFALQRMGLVAIRNGERASVTRPTAKSVVEELSGAVKHILADEKGVKDLQQARAMFEAMLVRYAAAHATKSDLHRLKSALDANEAAIGSTDEFTRTDIGFHLVLAEIPQNSIFTSLHMALASWLAEQRTVSLRADDAERAAYQAHKKVYEAVTSGRPDAAERAMLEHLGQVETFYWREVKDAADGEVVDSK</sequence>
<dbReference type="SUPFAM" id="SSF46785">
    <property type="entry name" value="Winged helix' DNA-binding domain"/>
    <property type="match status" value="1"/>
</dbReference>
<keyword evidence="1" id="KW-0805">Transcription regulation</keyword>
<dbReference type="EMBL" id="FCOJ02000021">
    <property type="protein sequence ID" value="SAK62966.1"/>
    <property type="molecule type" value="Genomic_DNA"/>
</dbReference>
<evidence type="ECO:0000313" key="5">
    <source>
        <dbReference type="EMBL" id="SAK62966.1"/>
    </source>
</evidence>
<dbReference type="CDD" id="cd07377">
    <property type="entry name" value="WHTH_GntR"/>
    <property type="match status" value="1"/>
</dbReference>
<dbReference type="InterPro" id="IPR000524">
    <property type="entry name" value="Tscrpt_reg_HTH_GntR"/>
</dbReference>
<evidence type="ECO:0000256" key="3">
    <source>
        <dbReference type="ARBA" id="ARBA00023163"/>
    </source>
</evidence>
<feature type="domain" description="HTH gntR-type" evidence="4">
    <location>
        <begin position="1"/>
        <end position="55"/>
    </location>
</feature>
<keyword evidence="2" id="KW-0238">DNA-binding</keyword>
<dbReference type="PROSITE" id="PS50949">
    <property type="entry name" value="HTH_GNTR"/>
    <property type="match status" value="1"/>
</dbReference>
<dbReference type="Proteomes" id="UP000054596">
    <property type="component" value="Unassembled WGS sequence"/>
</dbReference>
<dbReference type="InterPro" id="IPR036388">
    <property type="entry name" value="WH-like_DNA-bd_sf"/>
</dbReference>
<dbReference type="PANTHER" id="PTHR43537">
    <property type="entry name" value="TRANSCRIPTIONAL REGULATOR, GNTR FAMILY"/>
    <property type="match status" value="1"/>
</dbReference>
<keyword evidence="3" id="KW-0804">Transcription</keyword>
<dbReference type="Gene3D" id="1.20.120.530">
    <property type="entry name" value="GntR ligand-binding domain-like"/>
    <property type="match status" value="1"/>
</dbReference>